<evidence type="ECO:0000259" key="1">
    <source>
        <dbReference type="Pfam" id="PF01345"/>
    </source>
</evidence>
<dbReference type="PANTHER" id="PTHR34819:SF3">
    <property type="entry name" value="CELL SURFACE PROTEIN"/>
    <property type="match status" value="1"/>
</dbReference>
<name>A0ABR7JLV9_9FIRM</name>
<accession>A0ABR7JLV9</accession>
<sequence>MDNEKINKIEETGPEIDKCSGNCDDNCKIKNKAFLNYQYRPTQIATDPVVEKSGQSSVVSVCLDNNRRNPKFKMFKLSCKEATEPGDVILYKVGVVNTGNTPLNGVTLVDDLDNDTSYIVNSASVVRAQTGEDPSVPFTVLSPGDPLRIRANQTLPVGEMFIFSYKVTVDNALENNTIRNNVSVTTTEAPTPQTDFVEIPANFARVAIAKAVFPANTNCVRCGDDLTYRITLTHTGTIPAINVVVTDLFDPEFCFDANDVTVRNKSGAIVTMGITKTVVNGLLTLTIASLPVGEIYTITIAGEICCCND</sequence>
<dbReference type="EMBL" id="JACRWE010000002">
    <property type="protein sequence ID" value="MBC5995920.1"/>
    <property type="molecule type" value="Genomic_DNA"/>
</dbReference>
<proteinExistence type="predicted"/>
<comment type="caution">
    <text evidence="2">The sequence shown here is derived from an EMBL/GenBank/DDBJ whole genome shotgun (WGS) entry which is preliminary data.</text>
</comment>
<dbReference type="RefSeq" id="WP_172976675.1">
    <property type="nucleotide sequence ID" value="NZ_JACRWE010000002.1"/>
</dbReference>
<feature type="domain" description="DUF11" evidence="1">
    <location>
        <begin position="81"/>
        <end position="188"/>
    </location>
</feature>
<evidence type="ECO:0000313" key="2">
    <source>
        <dbReference type="EMBL" id="MBC5995920.1"/>
    </source>
</evidence>
<organism evidence="2 3">
    <name type="scientific">Romboutsia faecis</name>
    <dbReference type="NCBI Taxonomy" id="2764597"/>
    <lineage>
        <taxon>Bacteria</taxon>
        <taxon>Bacillati</taxon>
        <taxon>Bacillota</taxon>
        <taxon>Clostridia</taxon>
        <taxon>Peptostreptococcales</taxon>
        <taxon>Peptostreptococcaceae</taxon>
        <taxon>Romboutsia</taxon>
    </lineage>
</organism>
<dbReference type="InterPro" id="IPR047589">
    <property type="entry name" value="DUF11_rpt"/>
</dbReference>
<reference evidence="2 3" key="1">
    <citation type="submission" date="2020-08" db="EMBL/GenBank/DDBJ databases">
        <authorList>
            <person name="Liu C."/>
            <person name="Sun Q."/>
        </authorList>
    </citation>
    <scope>NUCLEOTIDE SEQUENCE [LARGE SCALE GENOMIC DNA]</scope>
    <source>
        <strain evidence="2 3">NSJ-18</strain>
    </source>
</reference>
<dbReference type="Proteomes" id="UP000609849">
    <property type="component" value="Unassembled WGS sequence"/>
</dbReference>
<dbReference type="SUPFAM" id="SSF49401">
    <property type="entry name" value="Bacterial adhesins"/>
    <property type="match status" value="1"/>
</dbReference>
<evidence type="ECO:0000313" key="3">
    <source>
        <dbReference type="Proteomes" id="UP000609849"/>
    </source>
</evidence>
<protein>
    <submittedName>
        <fullName evidence="2">DUF11 domain-containing protein</fullName>
    </submittedName>
</protein>
<gene>
    <name evidence="2" type="ORF">H8923_04045</name>
</gene>
<dbReference type="PANTHER" id="PTHR34819">
    <property type="entry name" value="LARGE CYSTEINE-RICH PERIPLASMIC PROTEIN OMCB"/>
    <property type="match status" value="1"/>
</dbReference>
<keyword evidence="3" id="KW-1185">Reference proteome</keyword>
<dbReference type="NCBIfam" id="TIGR01451">
    <property type="entry name" value="B_ant_repeat"/>
    <property type="match status" value="2"/>
</dbReference>
<feature type="domain" description="DUF11" evidence="1">
    <location>
        <begin position="216"/>
        <end position="301"/>
    </location>
</feature>
<dbReference type="InterPro" id="IPR051172">
    <property type="entry name" value="Chlamydia_OmcB"/>
</dbReference>
<dbReference type="InterPro" id="IPR001434">
    <property type="entry name" value="OmcB-like_DUF11"/>
</dbReference>
<dbReference type="Pfam" id="PF01345">
    <property type="entry name" value="DUF11"/>
    <property type="match status" value="2"/>
</dbReference>
<dbReference type="InterPro" id="IPR008966">
    <property type="entry name" value="Adhesion_dom_sf"/>
</dbReference>